<sequence>MKNQIFKVAAILFIGLAMVSCKDAKNKTEASEAQEVTETTKEAVNYSANVDDSKLIWKGSKLTGTHDGTIKISEGNFSVEDGKLVGGNFIIDMNSIVVLDIEDADNNAKLLSHLKSGDFFDVENYGSSAFTITEVVEKDGKNMISGNLTVKGIKKNIQFPATVSIDGDSVTLKSEPFTIDRTEWDIKYKSGKFADLAKDKLIDDNIELQVEVKATKA</sequence>
<reference evidence="2 3" key="1">
    <citation type="submission" date="2018-11" db="EMBL/GenBank/DDBJ databases">
        <title>Aureibaculum marinum gen. nov., sp. nov., a member of the family Flavobacteriaceae isolated from the Bohai Sea.</title>
        <authorList>
            <person name="Ji X."/>
        </authorList>
    </citation>
    <scope>NUCLEOTIDE SEQUENCE [LARGE SCALE GENOMIC DNA]</scope>
    <source>
        <strain evidence="2 3">BH-SD17</strain>
    </source>
</reference>
<dbReference type="Proteomes" id="UP000270856">
    <property type="component" value="Unassembled WGS sequence"/>
</dbReference>
<dbReference type="Pfam" id="PF04264">
    <property type="entry name" value="YceI"/>
    <property type="match status" value="1"/>
</dbReference>
<dbReference type="PANTHER" id="PTHR34406">
    <property type="entry name" value="PROTEIN YCEI"/>
    <property type="match status" value="1"/>
</dbReference>
<dbReference type="Gene3D" id="2.40.128.110">
    <property type="entry name" value="Lipid/polyisoprenoid-binding, YceI-like"/>
    <property type="match status" value="1"/>
</dbReference>
<dbReference type="AlphaFoldDB" id="A0A3N4PKB5"/>
<dbReference type="PROSITE" id="PS51257">
    <property type="entry name" value="PROKAR_LIPOPROTEIN"/>
    <property type="match status" value="1"/>
</dbReference>
<dbReference type="RefSeq" id="WP_123896290.1">
    <property type="nucleotide sequence ID" value="NZ_RPFJ01000002.1"/>
</dbReference>
<organism evidence="2 3">
    <name type="scientific">Aureibaculum marinum</name>
    <dbReference type="NCBI Taxonomy" id="2487930"/>
    <lineage>
        <taxon>Bacteria</taxon>
        <taxon>Pseudomonadati</taxon>
        <taxon>Bacteroidota</taxon>
        <taxon>Flavobacteriia</taxon>
        <taxon>Flavobacteriales</taxon>
        <taxon>Flavobacteriaceae</taxon>
        <taxon>Aureibaculum</taxon>
    </lineage>
</organism>
<evidence type="ECO:0000259" key="1">
    <source>
        <dbReference type="SMART" id="SM00867"/>
    </source>
</evidence>
<proteinExistence type="predicted"/>
<protein>
    <submittedName>
        <fullName evidence="2">YceI family protein</fullName>
    </submittedName>
</protein>
<keyword evidence="3" id="KW-1185">Reference proteome</keyword>
<dbReference type="SMART" id="SM00867">
    <property type="entry name" value="YceI"/>
    <property type="match status" value="1"/>
</dbReference>
<dbReference type="EMBL" id="RPFJ01000002">
    <property type="protein sequence ID" value="RPE00054.1"/>
    <property type="molecule type" value="Genomic_DNA"/>
</dbReference>
<name>A0A3N4PKB5_9FLAO</name>
<dbReference type="SUPFAM" id="SSF101874">
    <property type="entry name" value="YceI-like"/>
    <property type="match status" value="1"/>
</dbReference>
<evidence type="ECO:0000313" key="2">
    <source>
        <dbReference type="EMBL" id="RPE00054.1"/>
    </source>
</evidence>
<dbReference type="InterPro" id="IPR007372">
    <property type="entry name" value="Lipid/polyisoprenoid-bd_YceI"/>
</dbReference>
<gene>
    <name evidence="2" type="ORF">EGM88_01985</name>
</gene>
<comment type="caution">
    <text evidence="2">The sequence shown here is derived from an EMBL/GenBank/DDBJ whole genome shotgun (WGS) entry which is preliminary data.</text>
</comment>
<dbReference type="PANTHER" id="PTHR34406:SF1">
    <property type="entry name" value="PROTEIN YCEI"/>
    <property type="match status" value="1"/>
</dbReference>
<accession>A0A3N4PKB5</accession>
<dbReference type="OrthoDB" id="951410at2"/>
<feature type="domain" description="Lipid/polyisoprenoid-binding YceI-like" evidence="1">
    <location>
        <begin position="45"/>
        <end position="215"/>
    </location>
</feature>
<dbReference type="InterPro" id="IPR036761">
    <property type="entry name" value="TTHA0802/YceI-like_sf"/>
</dbReference>
<evidence type="ECO:0000313" key="3">
    <source>
        <dbReference type="Proteomes" id="UP000270856"/>
    </source>
</evidence>